<dbReference type="AlphaFoldDB" id="A0A452ZZJ9"/>
<dbReference type="Gene3D" id="3.60.10.10">
    <property type="entry name" value="Endonuclease/exonuclease/phosphatase"/>
    <property type="match status" value="1"/>
</dbReference>
<dbReference type="STRING" id="200361.A0A452ZZJ9"/>
<dbReference type="Gramene" id="AET1Gv20985900.1">
    <property type="protein sequence ID" value="AET1Gv20985900.1"/>
    <property type="gene ID" value="AET1Gv20985900"/>
</dbReference>
<reference evidence="1" key="5">
    <citation type="journal article" date="2021" name="G3 (Bethesda)">
        <title>Aegilops tauschii genome assembly Aet v5.0 features greater sequence contiguity and improved annotation.</title>
        <authorList>
            <person name="Wang L."/>
            <person name="Zhu T."/>
            <person name="Rodriguez J.C."/>
            <person name="Deal K.R."/>
            <person name="Dubcovsky J."/>
            <person name="McGuire P.E."/>
            <person name="Lux T."/>
            <person name="Spannagl M."/>
            <person name="Mayer K.F.X."/>
            <person name="Baldrich P."/>
            <person name="Meyers B.C."/>
            <person name="Huo N."/>
            <person name="Gu Y.Q."/>
            <person name="Zhou H."/>
            <person name="Devos K.M."/>
            <person name="Bennetzen J.L."/>
            <person name="Unver T."/>
            <person name="Budak H."/>
            <person name="Gulick P.J."/>
            <person name="Galiba G."/>
            <person name="Kalapos B."/>
            <person name="Nelson D.R."/>
            <person name="Li P."/>
            <person name="You F.M."/>
            <person name="Luo M.C."/>
            <person name="Dvorak J."/>
        </authorList>
    </citation>
    <scope>NUCLEOTIDE SEQUENCE [LARGE SCALE GENOMIC DNA]</scope>
    <source>
        <strain evidence="1">cv. AL8/78</strain>
    </source>
</reference>
<evidence type="ECO:0000313" key="2">
    <source>
        <dbReference type="Proteomes" id="UP000015105"/>
    </source>
</evidence>
<protein>
    <recommendedName>
        <fullName evidence="3">Endonuclease/exonuclease/phosphatase domain-containing protein</fullName>
    </recommendedName>
</protein>
<organism evidence="1 2">
    <name type="scientific">Aegilops tauschii subsp. strangulata</name>
    <name type="common">Goatgrass</name>
    <dbReference type="NCBI Taxonomy" id="200361"/>
    <lineage>
        <taxon>Eukaryota</taxon>
        <taxon>Viridiplantae</taxon>
        <taxon>Streptophyta</taxon>
        <taxon>Embryophyta</taxon>
        <taxon>Tracheophyta</taxon>
        <taxon>Spermatophyta</taxon>
        <taxon>Magnoliopsida</taxon>
        <taxon>Liliopsida</taxon>
        <taxon>Poales</taxon>
        <taxon>Poaceae</taxon>
        <taxon>BOP clade</taxon>
        <taxon>Pooideae</taxon>
        <taxon>Triticodae</taxon>
        <taxon>Triticeae</taxon>
        <taxon>Triticinae</taxon>
        <taxon>Aegilops</taxon>
    </lineage>
</organism>
<reference evidence="1" key="3">
    <citation type="journal article" date="2017" name="Nature">
        <title>Genome sequence of the progenitor of the wheat D genome Aegilops tauschii.</title>
        <authorList>
            <person name="Luo M.C."/>
            <person name="Gu Y.Q."/>
            <person name="Puiu D."/>
            <person name="Wang H."/>
            <person name="Twardziok S.O."/>
            <person name="Deal K.R."/>
            <person name="Huo N."/>
            <person name="Zhu T."/>
            <person name="Wang L."/>
            <person name="Wang Y."/>
            <person name="McGuire P.E."/>
            <person name="Liu S."/>
            <person name="Long H."/>
            <person name="Ramasamy R.K."/>
            <person name="Rodriguez J.C."/>
            <person name="Van S.L."/>
            <person name="Yuan L."/>
            <person name="Wang Z."/>
            <person name="Xia Z."/>
            <person name="Xiao L."/>
            <person name="Anderson O.D."/>
            <person name="Ouyang S."/>
            <person name="Liang Y."/>
            <person name="Zimin A.V."/>
            <person name="Pertea G."/>
            <person name="Qi P."/>
            <person name="Bennetzen J.L."/>
            <person name="Dai X."/>
            <person name="Dawson M.W."/>
            <person name="Muller H.G."/>
            <person name="Kugler K."/>
            <person name="Rivarola-Duarte L."/>
            <person name="Spannagl M."/>
            <person name="Mayer K.F.X."/>
            <person name="Lu F.H."/>
            <person name="Bevan M.W."/>
            <person name="Leroy P."/>
            <person name="Li P."/>
            <person name="You F.M."/>
            <person name="Sun Q."/>
            <person name="Liu Z."/>
            <person name="Lyons E."/>
            <person name="Wicker T."/>
            <person name="Salzberg S.L."/>
            <person name="Devos K.M."/>
            <person name="Dvorak J."/>
        </authorList>
    </citation>
    <scope>NUCLEOTIDE SEQUENCE [LARGE SCALE GENOMIC DNA]</scope>
    <source>
        <strain evidence="1">cv. AL8/78</strain>
    </source>
</reference>
<dbReference type="EnsemblPlants" id="AET1Gv20985900.1">
    <property type="protein sequence ID" value="AET1Gv20985900.1"/>
    <property type="gene ID" value="AET1Gv20985900"/>
</dbReference>
<name>A0A452ZZJ9_AEGTS</name>
<accession>A0A452ZZJ9</accession>
<sequence>MSHLFWNCRGAGNRRTVREVGAFVKAHSPRLVFLAETRQTSTKIERLKWKLGLKGFCGVDCEGRGGGLALFWDESLQVTVLESSKRFIDVSIIDQGSGKSWRSTFVYGEPRVEHRHRM</sequence>
<dbReference type="SUPFAM" id="SSF56219">
    <property type="entry name" value="DNase I-like"/>
    <property type="match status" value="1"/>
</dbReference>
<dbReference type="PANTHER" id="PTHR35218">
    <property type="entry name" value="RNASE H DOMAIN-CONTAINING PROTEIN"/>
    <property type="match status" value="1"/>
</dbReference>
<keyword evidence="2" id="KW-1185">Reference proteome</keyword>
<proteinExistence type="predicted"/>
<reference evidence="1" key="4">
    <citation type="submission" date="2019-03" db="UniProtKB">
        <authorList>
            <consortium name="EnsemblPlants"/>
        </authorList>
    </citation>
    <scope>IDENTIFICATION</scope>
</reference>
<reference evidence="2" key="1">
    <citation type="journal article" date="2014" name="Science">
        <title>Ancient hybridizations among the ancestral genomes of bread wheat.</title>
        <authorList>
            <consortium name="International Wheat Genome Sequencing Consortium,"/>
            <person name="Marcussen T."/>
            <person name="Sandve S.R."/>
            <person name="Heier L."/>
            <person name="Spannagl M."/>
            <person name="Pfeifer M."/>
            <person name="Jakobsen K.S."/>
            <person name="Wulff B.B."/>
            <person name="Steuernagel B."/>
            <person name="Mayer K.F."/>
            <person name="Olsen O.A."/>
        </authorList>
    </citation>
    <scope>NUCLEOTIDE SEQUENCE [LARGE SCALE GENOMIC DNA]</scope>
    <source>
        <strain evidence="2">cv. AL8/78</strain>
    </source>
</reference>
<evidence type="ECO:0008006" key="3">
    <source>
        <dbReference type="Google" id="ProtNLM"/>
    </source>
</evidence>
<dbReference type="PANTHER" id="PTHR35218:SF9">
    <property type="entry name" value="ENDONUCLEASE_EXONUCLEASE_PHOSPHATASE DOMAIN-CONTAINING PROTEIN"/>
    <property type="match status" value="1"/>
</dbReference>
<dbReference type="Proteomes" id="UP000015105">
    <property type="component" value="Chromosome 1D"/>
</dbReference>
<evidence type="ECO:0000313" key="1">
    <source>
        <dbReference type="EnsemblPlants" id="AET1Gv20985900.1"/>
    </source>
</evidence>
<dbReference type="InterPro" id="IPR036691">
    <property type="entry name" value="Endo/exonu/phosph_ase_sf"/>
</dbReference>
<reference evidence="2" key="2">
    <citation type="journal article" date="2017" name="Nat. Plants">
        <title>The Aegilops tauschii genome reveals multiple impacts of transposons.</title>
        <authorList>
            <person name="Zhao G."/>
            <person name="Zou C."/>
            <person name="Li K."/>
            <person name="Wang K."/>
            <person name="Li T."/>
            <person name="Gao L."/>
            <person name="Zhang X."/>
            <person name="Wang H."/>
            <person name="Yang Z."/>
            <person name="Liu X."/>
            <person name="Jiang W."/>
            <person name="Mao L."/>
            <person name="Kong X."/>
            <person name="Jiao Y."/>
            <person name="Jia J."/>
        </authorList>
    </citation>
    <scope>NUCLEOTIDE SEQUENCE [LARGE SCALE GENOMIC DNA]</scope>
    <source>
        <strain evidence="2">cv. AL8/78</strain>
    </source>
</reference>